<dbReference type="GO" id="GO:0022008">
    <property type="term" value="P:neurogenesis"/>
    <property type="evidence" value="ECO:0007669"/>
    <property type="project" value="TreeGrafter"/>
</dbReference>
<dbReference type="AlphaFoldDB" id="A0A8E0S013"/>
<dbReference type="Gene3D" id="1.10.510.10">
    <property type="entry name" value="Transferase(Phosphotransferase) domain 1"/>
    <property type="match status" value="1"/>
</dbReference>
<dbReference type="GO" id="GO:0043235">
    <property type="term" value="C:receptor complex"/>
    <property type="evidence" value="ECO:0007669"/>
    <property type="project" value="TreeGrafter"/>
</dbReference>
<reference evidence="9" key="1">
    <citation type="submission" date="2019-05" db="EMBL/GenBank/DDBJ databases">
        <title>Annotation for the trematode Fasciolopsis buski.</title>
        <authorList>
            <person name="Choi Y.-J."/>
        </authorList>
    </citation>
    <scope>NUCLEOTIDE SEQUENCE</scope>
    <source>
        <strain evidence="9">HT</strain>
        <tissue evidence="9">Whole worm</tissue>
    </source>
</reference>
<dbReference type="InterPro" id="IPR020635">
    <property type="entry name" value="Tyr_kinase_cat_dom"/>
</dbReference>
<dbReference type="SUPFAM" id="SSF56112">
    <property type="entry name" value="Protein kinase-like (PK-like)"/>
    <property type="match status" value="1"/>
</dbReference>
<keyword evidence="6" id="KW-0829">Tyrosine-protein kinase</keyword>
<proteinExistence type="predicted"/>
<dbReference type="InterPro" id="IPR008266">
    <property type="entry name" value="Tyr_kinase_AS"/>
</dbReference>
<feature type="compositionally biased region" description="Polar residues" evidence="7">
    <location>
        <begin position="447"/>
        <end position="460"/>
    </location>
</feature>
<feature type="compositionally biased region" description="Polar residues" evidence="7">
    <location>
        <begin position="321"/>
        <end position="330"/>
    </location>
</feature>
<dbReference type="PANTHER" id="PTHR24416:SF566">
    <property type="entry name" value="EPIDERMAL GROWTH FACTOR RECEPTOR"/>
    <property type="match status" value="1"/>
</dbReference>
<evidence type="ECO:0000256" key="3">
    <source>
        <dbReference type="ARBA" id="ARBA00022741"/>
    </source>
</evidence>
<dbReference type="GO" id="GO:0004714">
    <property type="term" value="F:transmembrane receptor protein tyrosine kinase activity"/>
    <property type="evidence" value="ECO:0007669"/>
    <property type="project" value="TreeGrafter"/>
</dbReference>
<evidence type="ECO:0000313" key="10">
    <source>
        <dbReference type="Proteomes" id="UP000728185"/>
    </source>
</evidence>
<feature type="domain" description="Protein kinase" evidence="8">
    <location>
        <begin position="1"/>
        <end position="209"/>
    </location>
</feature>
<feature type="region of interest" description="Disordered" evidence="7">
    <location>
        <begin position="543"/>
        <end position="564"/>
    </location>
</feature>
<evidence type="ECO:0000256" key="4">
    <source>
        <dbReference type="ARBA" id="ARBA00022777"/>
    </source>
</evidence>
<keyword evidence="2" id="KW-0808">Transferase</keyword>
<evidence type="ECO:0000313" key="9">
    <source>
        <dbReference type="EMBL" id="KAA0194177.1"/>
    </source>
</evidence>
<feature type="region of interest" description="Disordered" evidence="7">
    <location>
        <begin position="274"/>
        <end position="526"/>
    </location>
</feature>
<evidence type="ECO:0000256" key="5">
    <source>
        <dbReference type="ARBA" id="ARBA00022840"/>
    </source>
</evidence>
<keyword evidence="3" id="KW-0547">Nucleotide-binding</keyword>
<dbReference type="PROSITE" id="PS00109">
    <property type="entry name" value="PROTEIN_KINASE_TYR"/>
    <property type="match status" value="1"/>
</dbReference>
<dbReference type="Proteomes" id="UP000728185">
    <property type="component" value="Unassembled WGS sequence"/>
</dbReference>
<dbReference type="OrthoDB" id="6219513at2759"/>
<dbReference type="EMBL" id="LUCM01004563">
    <property type="protein sequence ID" value="KAA0194177.1"/>
    <property type="molecule type" value="Genomic_DNA"/>
</dbReference>
<comment type="caution">
    <text evidence="9">The sequence shown here is derived from an EMBL/GenBank/DDBJ whole genome shotgun (WGS) entry which is preliminary data.</text>
</comment>
<dbReference type="InterPro" id="IPR000719">
    <property type="entry name" value="Prot_kinase_dom"/>
</dbReference>
<keyword evidence="5" id="KW-0067">ATP-binding</keyword>
<sequence>MASVEHRHCLPLIGVCLSRERHCLVSMFVELGSLDKYVHEHQADLNSLTMLSWAEQIADGMSYLEMRGIIHRDLAARNVLVQRRDLVQITDFGLAKMLERKDEDSVVVRSGRVPIRWLATETLQDSIYSHKTDVWTYGVTLWEIFTYGRRPYEDVETKNIKDHVMKGGRLTQPEICTLDVYMVMVKCWMEDYESRPTFAELTRTFHNFCKTPGRYLYIQGDEYAINYHTSTYSTNISADTHELQPLLHRGMPDGSACGPKANGSINHKAFTEVSASSMPPNSPHRFIRSPNQLDYPHSPGALQTARFDSSQSVDPDELQAQLPTRTNPTSHGMWPMRGRTAGTTPASVHSLASLSPRAETISRGSTPRRFDNLSSRATNTNNNLPRGNSARQTAPLASREDSWLTEAPDSPAWHPPTNVSPGITVARRSPGVVRRPDGSMARAASPLASQWSRTNDSSNYLLPPSVPAPVKPVDDGYLEPKSNSVTPSPGGPNTDSNQRKNENPSPAIDEYLTPKPNGPTEDITPVADFGISNMEYFMQPYLPTSSCCDYPESQRTLADGSEKD</sequence>
<protein>
    <submittedName>
        <fullName evidence="9">Epidermal growth factor receptor</fullName>
    </submittedName>
</protein>
<dbReference type="Pfam" id="PF07714">
    <property type="entry name" value="PK_Tyr_Ser-Thr"/>
    <property type="match status" value="1"/>
</dbReference>
<dbReference type="SMART" id="SM00219">
    <property type="entry name" value="TyrKc"/>
    <property type="match status" value="1"/>
</dbReference>
<dbReference type="PRINTS" id="PR00109">
    <property type="entry name" value="TYRKINASE"/>
</dbReference>
<keyword evidence="9" id="KW-0675">Receptor</keyword>
<feature type="compositionally biased region" description="Polar residues" evidence="7">
    <location>
        <begin position="341"/>
        <end position="353"/>
    </location>
</feature>
<evidence type="ECO:0000259" key="8">
    <source>
        <dbReference type="PROSITE" id="PS50011"/>
    </source>
</evidence>
<dbReference type="GO" id="GO:0009925">
    <property type="term" value="C:basal plasma membrane"/>
    <property type="evidence" value="ECO:0007669"/>
    <property type="project" value="TreeGrafter"/>
</dbReference>
<accession>A0A8E0S013</accession>
<evidence type="ECO:0000256" key="2">
    <source>
        <dbReference type="ARBA" id="ARBA00022679"/>
    </source>
</evidence>
<gene>
    <name evidence="9" type="ORF">FBUS_03585</name>
</gene>
<feature type="compositionally biased region" description="Polar residues" evidence="7">
    <location>
        <begin position="481"/>
        <end position="496"/>
    </location>
</feature>
<dbReference type="PANTHER" id="PTHR24416">
    <property type="entry name" value="TYROSINE-PROTEIN KINASE RECEPTOR"/>
    <property type="match status" value="1"/>
</dbReference>
<dbReference type="InterPro" id="IPR011009">
    <property type="entry name" value="Kinase-like_dom_sf"/>
</dbReference>
<feature type="compositionally biased region" description="Polar residues" evidence="7">
    <location>
        <begin position="372"/>
        <end position="392"/>
    </location>
</feature>
<dbReference type="InterPro" id="IPR050122">
    <property type="entry name" value="RTK"/>
</dbReference>
<keyword evidence="1" id="KW-0597">Phosphoprotein</keyword>
<evidence type="ECO:0000256" key="1">
    <source>
        <dbReference type="ARBA" id="ARBA00022553"/>
    </source>
</evidence>
<dbReference type="InterPro" id="IPR001245">
    <property type="entry name" value="Ser-Thr/Tyr_kinase_cat_dom"/>
</dbReference>
<dbReference type="GO" id="GO:0043066">
    <property type="term" value="P:negative regulation of apoptotic process"/>
    <property type="evidence" value="ECO:0007669"/>
    <property type="project" value="TreeGrafter"/>
</dbReference>
<dbReference type="GO" id="GO:0005524">
    <property type="term" value="F:ATP binding"/>
    <property type="evidence" value="ECO:0007669"/>
    <property type="project" value="UniProtKB-KW"/>
</dbReference>
<keyword evidence="10" id="KW-1185">Reference proteome</keyword>
<organism evidence="9 10">
    <name type="scientific">Fasciolopsis buskii</name>
    <dbReference type="NCBI Taxonomy" id="27845"/>
    <lineage>
        <taxon>Eukaryota</taxon>
        <taxon>Metazoa</taxon>
        <taxon>Spiralia</taxon>
        <taxon>Lophotrochozoa</taxon>
        <taxon>Platyhelminthes</taxon>
        <taxon>Trematoda</taxon>
        <taxon>Digenea</taxon>
        <taxon>Plagiorchiida</taxon>
        <taxon>Echinostomata</taxon>
        <taxon>Echinostomatoidea</taxon>
        <taxon>Fasciolidae</taxon>
        <taxon>Fasciolopsis</taxon>
    </lineage>
</organism>
<keyword evidence="4" id="KW-0418">Kinase</keyword>
<evidence type="ECO:0000256" key="7">
    <source>
        <dbReference type="SAM" id="MobiDB-lite"/>
    </source>
</evidence>
<dbReference type="GO" id="GO:0008284">
    <property type="term" value="P:positive regulation of cell population proliferation"/>
    <property type="evidence" value="ECO:0007669"/>
    <property type="project" value="TreeGrafter"/>
</dbReference>
<dbReference type="GO" id="GO:0007169">
    <property type="term" value="P:cell surface receptor protein tyrosine kinase signaling pathway"/>
    <property type="evidence" value="ECO:0007669"/>
    <property type="project" value="TreeGrafter"/>
</dbReference>
<name>A0A8E0S013_9TREM</name>
<dbReference type="FunFam" id="1.10.510.10:FF:000027">
    <property type="entry name" value="Receptor protein-tyrosine kinase"/>
    <property type="match status" value="1"/>
</dbReference>
<evidence type="ECO:0000256" key="6">
    <source>
        <dbReference type="ARBA" id="ARBA00023137"/>
    </source>
</evidence>
<dbReference type="PROSITE" id="PS50011">
    <property type="entry name" value="PROTEIN_KINASE_DOM"/>
    <property type="match status" value="1"/>
</dbReference>